<feature type="compositionally biased region" description="Low complexity" evidence="1">
    <location>
        <begin position="284"/>
        <end position="300"/>
    </location>
</feature>
<evidence type="ECO:0000313" key="3">
    <source>
        <dbReference type="RefSeq" id="XP_016648286.1"/>
    </source>
</evidence>
<dbReference type="RefSeq" id="XP_016648286.1">
    <property type="nucleotide sequence ID" value="XM_016792800.1"/>
</dbReference>
<feature type="region of interest" description="Disordered" evidence="1">
    <location>
        <begin position="278"/>
        <end position="306"/>
    </location>
</feature>
<sequence>MTDERRAAEAKRMNKYSKRRLMMGLQGKRTKRQAEAVPTPLTGVDSEDQTIADRLRQLNTETASVGTAAVSSTPTRGQATDATTSKAASKRPVTVDLEAKPAPKWSRQGEVPRVTLAAEDDDNSAEPFTIACPSKSVQFANHMILGSQMELSEIEELPKKLIREEDGRAFRLQASASYRSLMYIWLCVKRAITAAERAKKAYEDDRAKVAEVGQVLQAHANLVKDMQAAEREVGSDMADLMYRFKRYNPGQKLNLNFIADPPLLPEGVNEDMIEEYEGEDAPEEVLAAEGSAAAEAPADADATDDA</sequence>
<dbReference type="Proteomes" id="UP000694861">
    <property type="component" value="Linkage group LG3"/>
</dbReference>
<proteinExistence type="predicted"/>
<evidence type="ECO:0000313" key="2">
    <source>
        <dbReference type="Proteomes" id="UP000694861"/>
    </source>
</evidence>
<keyword evidence="2" id="KW-1185">Reference proteome</keyword>
<feature type="region of interest" description="Disordered" evidence="1">
    <location>
        <begin position="25"/>
        <end position="50"/>
    </location>
</feature>
<organism evidence="2 3">
    <name type="scientific">Prunus mume</name>
    <name type="common">Japanese apricot</name>
    <name type="synonym">Armeniaca mume</name>
    <dbReference type="NCBI Taxonomy" id="102107"/>
    <lineage>
        <taxon>Eukaryota</taxon>
        <taxon>Viridiplantae</taxon>
        <taxon>Streptophyta</taxon>
        <taxon>Embryophyta</taxon>
        <taxon>Tracheophyta</taxon>
        <taxon>Spermatophyta</taxon>
        <taxon>Magnoliopsida</taxon>
        <taxon>eudicotyledons</taxon>
        <taxon>Gunneridae</taxon>
        <taxon>Pentapetalae</taxon>
        <taxon>rosids</taxon>
        <taxon>fabids</taxon>
        <taxon>Rosales</taxon>
        <taxon>Rosaceae</taxon>
        <taxon>Amygdaloideae</taxon>
        <taxon>Amygdaleae</taxon>
        <taxon>Prunus</taxon>
    </lineage>
</organism>
<dbReference type="GeneID" id="107880709"/>
<feature type="compositionally biased region" description="Polar residues" evidence="1">
    <location>
        <begin position="62"/>
        <end position="78"/>
    </location>
</feature>
<feature type="region of interest" description="Disordered" evidence="1">
    <location>
        <begin position="62"/>
        <end position="91"/>
    </location>
</feature>
<reference evidence="2" key="1">
    <citation type="journal article" date="2012" name="Nat. Commun.">
        <title>The genome of Prunus mume.</title>
        <authorList>
            <person name="Zhang Q."/>
            <person name="Chen W."/>
            <person name="Sun L."/>
            <person name="Zhao F."/>
            <person name="Huang B."/>
            <person name="Yang W."/>
            <person name="Tao Y."/>
            <person name="Wang J."/>
            <person name="Yuan Z."/>
            <person name="Fan G."/>
            <person name="Xing Z."/>
            <person name="Han C."/>
            <person name="Pan H."/>
            <person name="Zhong X."/>
            <person name="Shi W."/>
            <person name="Liang X."/>
            <person name="Du D."/>
            <person name="Sun F."/>
            <person name="Xu Z."/>
            <person name="Hao R."/>
            <person name="Lv T."/>
            <person name="Lv Y."/>
            <person name="Zheng Z."/>
            <person name="Sun M."/>
            <person name="Luo L."/>
            <person name="Cai M."/>
            <person name="Gao Y."/>
            <person name="Wang J."/>
            <person name="Yin Y."/>
            <person name="Xu X."/>
            <person name="Cheng T."/>
            <person name="Wang J."/>
        </authorList>
    </citation>
    <scope>NUCLEOTIDE SEQUENCE [LARGE SCALE GENOMIC DNA]</scope>
</reference>
<protein>
    <submittedName>
        <fullName evidence="3">Uncharacterized protein LOC107880709</fullName>
    </submittedName>
</protein>
<gene>
    <name evidence="3" type="primary">LOC107880709</name>
</gene>
<reference evidence="3" key="2">
    <citation type="submission" date="2025-08" db="UniProtKB">
        <authorList>
            <consortium name="RefSeq"/>
        </authorList>
    </citation>
    <scope>IDENTIFICATION</scope>
</reference>
<evidence type="ECO:0000256" key="1">
    <source>
        <dbReference type="SAM" id="MobiDB-lite"/>
    </source>
</evidence>
<accession>A0ABM1LLK9</accession>
<name>A0ABM1LLK9_PRUMU</name>